<dbReference type="InterPro" id="IPR000210">
    <property type="entry name" value="BTB/POZ_dom"/>
</dbReference>
<dbReference type="EMBL" id="CAJVPQ010000113">
    <property type="protein sequence ID" value="CAG8447105.1"/>
    <property type="molecule type" value="Genomic_DNA"/>
</dbReference>
<dbReference type="InterPro" id="IPR011333">
    <property type="entry name" value="SKP1/BTB/POZ_sf"/>
</dbReference>
<dbReference type="Gene3D" id="3.30.710.10">
    <property type="entry name" value="Potassium Channel Kv1.1, Chain A"/>
    <property type="match status" value="1"/>
</dbReference>
<name>A0A9N8VDK3_9GLOM</name>
<protein>
    <submittedName>
        <fullName evidence="2">4292_t:CDS:1</fullName>
    </submittedName>
</protein>
<dbReference type="PANTHER" id="PTHR24413">
    <property type="entry name" value="SPECKLE-TYPE POZ PROTEIN"/>
    <property type="match status" value="1"/>
</dbReference>
<proteinExistence type="predicted"/>
<dbReference type="Proteomes" id="UP000789570">
    <property type="component" value="Unassembled WGS sequence"/>
</dbReference>
<dbReference type="PROSITE" id="PS50097">
    <property type="entry name" value="BTB"/>
    <property type="match status" value="1"/>
</dbReference>
<feature type="domain" description="BTB" evidence="1">
    <location>
        <begin position="167"/>
        <end position="257"/>
    </location>
</feature>
<dbReference type="SMART" id="SM00225">
    <property type="entry name" value="BTB"/>
    <property type="match status" value="1"/>
</dbReference>
<sequence length="358" mass="41382">MSLPTGKTCLFEFSLNDVKKFNVPVDFPIFSTSGIHSWQLSFNPRFNGEENFNLSLMPKLGLKSDKNPSNHCSYNNITDIALFVKTLGGQVIKYGTTRSKENILECVVKGMWMCCSRSLLLNDVIVGVKIYTDRAEDNLVDSFFQLRSVPLNLINAWTKDLNNSDRADVKFKVHGSNLYASSSVLTSRSEYFKTMFNGKWRECHSKISADPQRTSSKNQKNNNSNQYKYEVEIVDFNQETIRAMLHFLYTNEIPPYNDVCDDRIWSLFIISEKYLLDDLRAIIKNYIFDRLDEENAAKILFTYAWKWPDLKDPILKFVVDKFNAIRKTVGYKNIVASPLGYPSFFNLNTEILLKLYPD</sequence>
<reference evidence="2" key="1">
    <citation type="submission" date="2021-06" db="EMBL/GenBank/DDBJ databases">
        <authorList>
            <person name="Kallberg Y."/>
            <person name="Tangrot J."/>
            <person name="Rosling A."/>
        </authorList>
    </citation>
    <scope>NUCLEOTIDE SEQUENCE</scope>
    <source>
        <strain evidence="2">UK204</strain>
    </source>
</reference>
<comment type="caution">
    <text evidence="2">The sequence shown here is derived from an EMBL/GenBank/DDBJ whole genome shotgun (WGS) entry which is preliminary data.</text>
</comment>
<dbReference type="SUPFAM" id="SSF54695">
    <property type="entry name" value="POZ domain"/>
    <property type="match status" value="1"/>
</dbReference>
<dbReference type="OrthoDB" id="6359816at2759"/>
<evidence type="ECO:0000259" key="1">
    <source>
        <dbReference type="PROSITE" id="PS50097"/>
    </source>
</evidence>
<dbReference type="AlphaFoldDB" id="A0A9N8VDK3"/>
<evidence type="ECO:0000313" key="2">
    <source>
        <dbReference type="EMBL" id="CAG8447105.1"/>
    </source>
</evidence>
<keyword evidence="3" id="KW-1185">Reference proteome</keyword>
<organism evidence="2 3">
    <name type="scientific">Funneliformis caledonium</name>
    <dbReference type="NCBI Taxonomy" id="1117310"/>
    <lineage>
        <taxon>Eukaryota</taxon>
        <taxon>Fungi</taxon>
        <taxon>Fungi incertae sedis</taxon>
        <taxon>Mucoromycota</taxon>
        <taxon>Glomeromycotina</taxon>
        <taxon>Glomeromycetes</taxon>
        <taxon>Glomerales</taxon>
        <taxon>Glomeraceae</taxon>
        <taxon>Funneliformis</taxon>
    </lineage>
</organism>
<evidence type="ECO:0000313" key="3">
    <source>
        <dbReference type="Proteomes" id="UP000789570"/>
    </source>
</evidence>
<dbReference type="Pfam" id="PF00651">
    <property type="entry name" value="BTB"/>
    <property type="match status" value="1"/>
</dbReference>
<gene>
    <name evidence="2" type="ORF">FCALED_LOCUS978</name>
</gene>
<accession>A0A9N8VDK3</accession>